<dbReference type="RefSeq" id="WP_395415968.1">
    <property type="nucleotide sequence ID" value="NZ_JBIPKE010000010.1"/>
</dbReference>
<evidence type="ECO:0000313" key="2">
    <source>
        <dbReference type="Proteomes" id="UP001610063"/>
    </source>
</evidence>
<accession>A0ABW7N428</accession>
<evidence type="ECO:0000313" key="1">
    <source>
        <dbReference type="EMBL" id="MFH6982206.1"/>
    </source>
</evidence>
<organism evidence="1 2">
    <name type="scientific">Marinoscillum luteum</name>
    <dbReference type="NCBI Taxonomy" id="861051"/>
    <lineage>
        <taxon>Bacteria</taxon>
        <taxon>Pseudomonadati</taxon>
        <taxon>Bacteroidota</taxon>
        <taxon>Cytophagia</taxon>
        <taxon>Cytophagales</taxon>
        <taxon>Reichenbachiellaceae</taxon>
        <taxon>Marinoscillum</taxon>
    </lineage>
</organism>
<reference evidence="1 2" key="1">
    <citation type="journal article" date="2013" name="Int. J. Syst. Evol. Microbiol.">
        <title>Marinoscillum luteum sp. nov., isolated from marine sediment.</title>
        <authorList>
            <person name="Cha I.T."/>
            <person name="Park S.J."/>
            <person name="Kim S.J."/>
            <person name="Kim J.G."/>
            <person name="Jung M.Y."/>
            <person name="Shin K.S."/>
            <person name="Kwon K.K."/>
            <person name="Yang S.H."/>
            <person name="Seo Y.S."/>
            <person name="Rhee S.K."/>
        </authorList>
    </citation>
    <scope>NUCLEOTIDE SEQUENCE [LARGE SCALE GENOMIC DNA]</scope>
    <source>
        <strain evidence="1 2">KCTC 23939</strain>
    </source>
</reference>
<dbReference type="Proteomes" id="UP001610063">
    <property type="component" value="Unassembled WGS sequence"/>
</dbReference>
<name>A0ABW7N428_9BACT</name>
<sequence length="474" mass="57280">MKTKLKKFTAFAAEILPHEADYLTSIQQFEDAEKEEILKRVSANAHGQQNKMPFNTKIDKRKYSSLMDWIQKRLDNIDVDSYFEWVNDMDRKVITDAISHEEEKVLLKRIKNYEHPVHNFMKFYELVQNYRHYLLIRLRHKDYQEVNDFIEKYKADYDYSKEVNQKLHQATVDIIEQFNLKKGDSKQWEDWLLSLFRNENLDGFNRYMAVVRLTFLYFNSREFEKLKEVYDRLDELLARGIFYTRRILYNYYANRLMLHSKFDVLQQAEEYGYLSIRQKNADHVQYLSNFSSILIRRGKIEEALNLLKESFSEVQKSSNFYHKIGFISFYIKCLNLNNQPQRGEMLADSFLRIYKDEILKERWYSFFTAYIQGLIKQEKYDKILQVFKRYNLIAKDEEDSNKSIYLPTIRWYYEIALLKVGRLEAKELVESIVDFSQEHVANPHKSFILNQVLSELESYIPRTVIMARTRLYQK</sequence>
<dbReference type="EMBL" id="JBIPKE010000010">
    <property type="protein sequence ID" value="MFH6982206.1"/>
    <property type="molecule type" value="Genomic_DNA"/>
</dbReference>
<gene>
    <name evidence="1" type="ORF">ACHKAR_02095</name>
</gene>
<keyword evidence="2" id="KW-1185">Reference proteome</keyword>
<comment type="caution">
    <text evidence="1">The sequence shown here is derived from an EMBL/GenBank/DDBJ whole genome shotgun (WGS) entry which is preliminary data.</text>
</comment>
<dbReference type="InterPro" id="IPR011990">
    <property type="entry name" value="TPR-like_helical_dom_sf"/>
</dbReference>
<proteinExistence type="predicted"/>
<dbReference type="SUPFAM" id="SSF48452">
    <property type="entry name" value="TPR-like"/>
    <property type="match status" value="1"/>
</dbReference>
<protein>
    <recommendedName>
        <fullName evidence="3">Tetratricopeptide repeat-containing protein</fullName>
    </recommendedName>
</protein>
<evidence type="ECO:0008006" key="3">
    <source>
        <dbReference type="Google" id="ProtNLM"/>
    </source>
</evidence>